<dbReference type="EMBL" id="GG738864">
    <property type="protein sequence ID" value="EFC45250.1"/>
    <property type="molecule type" value="Genomic_DNA"/>
</dbReference>
<dbReference type="KEGG" id="ngr:NAEGRDRAFT_66875"/>
<accession>D2VD16</accession>
<reference evidence="2 3" key="1">
    <citation type="journal article" date="2010" name="Cell">
        <title>The genome of Naegleria gruberi illuminates early eukaryotic versatility.</title>
        <authorList>
            <person name="Fritz-Laylin L.K."/>
            <person name="Prochnik S.E."/>
            <person name="Ginger M.L."/>
            <person name="Dacks J.B."/>
            <person name="Carpenter M.L."/>
            <person name="Field M.C."/>
            <person name="Kuo A."/>
            <person name="Paredez A."/>
            <person name="Chapman J."/>
            <person name="Pham J."/>
            <person name="Shu S."/>
            <person name="Neupane R."/>
            <person name="Cipriano M."/>
            <person name="Mancuso J."/>
            <person name="Tu H."/>
            <person name="Salamov A."/>
            <person name="Lindquist E."/>
            <person name="Shapiro H."/>
            <person name="Lucas S."/>
            <person name="Grigoriev I.V."/>
            <person name="Cande W.Z."/>
            <person name="Fulton C."/>
            <person name="Rokhsar D.S."/>
            <person name="Dawson S.C."/>
        </authorList>
    </citation>
    <scope>NUCLEOTIDE SEQUENCE [LARGE SCALE GENOMIC DNA]</scope>
    <source>
        <strain evidence="2 3">NEG-M</strain>
    </source>
</reference>
<dbReference type="GeneID" id="8849026"/>
<feature type="transmembrane region" description="Helical" evidence="1">
    <location>
        <begin position="200"/>
        <end position="225"/>
    </location>
</feature>
<dbReference type="Proteomes" id="UP000006671">
    <property type="component" value="Unassembled WGS sequence"/>
</dbReference>
<keyword evidence="3" id="KW-1185">Reference proteome</keyword>
<evidence type="ECO:0000313" key="2">
    <source>
        <dbReference type="EMBL" id="EFC45250.1"/>
    </source>
</evidence>
<name>D2VD16_NAEGR</name>
<proteinExistence type="predicted"/>
<evidence type="ECO:0000256" key="1">
    <source>
        <dbReference type="SAM" id="Phobius"/>
    </source>
</evidence>
<sequence length="240" mass="26705">MTKQQATRIISTIIVFLSLICSSTFVNTSPTFGIKLQTSNIFNNIDGQSEEWIHNLKYQSSLQDNNGPFTSGSWYLGDAQVYDESCNYLQIPFTKLVSTGSELTLSNPVTSTTYTLNTFVKRPFSDNLFFGLVTYSSESFPICLEFNTSEGAKLAFTFDILTCSNVESFTPSCKLDPETNKISQVTYVYKSPGTISSLTLLGIVLLITCTCTCLICCVVCCVVLCTRFNSRRSLMYTRVN</sequence>
<dbReference type="RefSeq" id="XP_002677994.1">
    <property type="nucleotide sequence ID" value="XM_002677948.1"/>
</dbReference>
<dbReference type="AlphaFoldDB" id="D2VD16"/>
<keyword evidence="1" id="KW-0812">Transmembrane</keyword>
<keyword evidence="1" id="KW-1133">Transmembrane helix</keyword>
<evidence type="ECO:0000313" key="3">
    <source>
        <dbReference type="Proteomes" id="UP000006671"/>
    </source>
</evidence>
<dbReference type="VEuPathDB" id="AmoebaDB:NAEGRDRAFT_66875"/>
<gene>
    <name evidence="2" type="ORF">NAEGRDRAFT_66875</name>
</gene>
<organism evidence="3">
    <name type="scientific">Naegleria gruberi</name>
    <name type="common">Amoeba</name>
    <dbReference type="NCBI Taxonomy" id="5762"/>
    <lineage>
        <taxon>Eukaryota</taxon>
        <taxon>Discoba</taxon>
        <taxon>Heterolobosea</taxon>
        <taxon>Tetramitia</taxon>
        <taxon>Eutetramitia</taxon>
        <taxon>Vahlkampfiidae</taxon>
        <taxon>Naegleria</taxon>
    </lineage>
</organism>
<keyword evidence="1" id="KW-0472">Membrane</keyword>
<protein>
    <submittedName>
        <fullName evidence="2">Predicted protein</fullName>
    </submittedName>
</protein>
<dbReference type="InParanoid" id="D2VD16"/>